<dbReference type="Gene3D" id="3.30.70.330">
    <property type="match status" value="2"/>
</dbReference>
<protein>
    <recommendedName>
        <fullName evidence="8">RRM domain-containing protein</fullName>
    </recommendedName>
</protein>
<evidence type="ECO:0000256" key="4">
    <source>
        <dbReference type="ARBA" id="ARBA00022884"/>
    </source>
</evidence>
<dbReference type="PANTHER" id="PTHR23003:SF62">
    <property type="entry name" value="SERINE_ARGININE (SR)-TYPE SHUTTLING MRNA BINDING PROTEIN NPL3"/>
    <property type="match status" value="1"/>
</dbReference>
<dbReference type="SMART" id="SM00360">
    <property type="entry name" value="RRM"/>
    <property type="match status" value="2"/>
</dbReference>
<evidence type="ECO:0000256" key="5">
    <source>
        <dbReference type="ARBA" id="ARBA00023242"/>
    </source>
</evidence>
<evidence type="ECO:0000256" key="1">
    <source>
        <dbReference type="ARBA" id="ARBA00004123"/>
    </source>
</evidence>
<evidence type="ECO:0000313" key="9">
    <source>
        <dbReference type="EMBL" id="GFH27949.1"/>
    </source>
</evidence>
<dbReference type="SUPFAM" id="SSF54928">
    <property type="entry name" value="RNA-binding domain, RBD"/>
    <property type="match status" value="1"/>
</dbReference>
<dbReference type="PROSITE" id="PS50102">
    <property type="entry name" value="RRM"/>
    <property type="match status" value="2"/>
</dbReference>
<evidence type="ECO:0000259" key="8">
    <source>
        <dbReference type="PROSITE" id="PS50102"/>
    </source>
</evidence>
<organism evidence="9 10">
    <name type="scientific">Haematococcus lacustris</name>
    <name type="common">Green alga</name>
    <name type="synonym">Haematococcus pluvialis</name>
    <dbReference type="NCBI Taxonomy" id="44745"/>
    <lineage>
        <taxon>Eukaryota</taxon>
        <taxon>Viridiplantae</taxon>
        <taxon>Chlorophyta</taxon>
        <taxon>core chlorophytes</taxon>
        <taxon>Chlorophyceae</taxon>
        <taxon>CS clade</taxon>
        <taxon>Chlamydomonadales</taxon>
        <taxon>Haematococcaceae</taxon>
        <taxon>Haematococcus</taxon>
    </lineage>
</organism>
<dbReference type="InterPro" id="IPR050374">
    <property type="entry name" value="RRT5_SRSF_SR"/>
</dbReference>
<comment type="subcellular location">
    <subcellularLocation>
        <location evidence="1">Nucleus</location>
    </subcellularLocation>
</comment>
<sequence>MACHERTSTSNPRTVKLKLGAKTQNRSEKLFQWTSPCAAALKTSLPQYGRIRGVDLKTPSRPPAFAFIDFEDPRDAADAVRGRDGYDFYGSQIRVELAHGGRGGLSSDRYGGDRHGGGGDRYGGGSRGRDDHRGGGGGGGSAGGAAGLGPSPFGPSRRTDFRVIVTNLPLSASWQDLKDHMRKAGDVTFTQVMKDGRGGNMGLVDFSTADNMQTALRKLDQSEFRNPFDKTTIRHGAAVALVHAHAARLGHLSGLTVARAAARVVARAAAKAGARAAVGAAARAAASAAASLLGQQLQAQAGGIEDRRWWGHSSSSAA</sequence>
<gene>
    <name evidence="9" type="ORF">HaLaN_26349</name>
</gene>
<dbReference type="InterPro" id="IPR035979">
    <property type="entry name" value="RBD_domain_sf"/>
</dbReference>
<comment type="caution">
    <text evidence="9">The sequence shown here is derived from an EMBL/GenBank/DDBJ whole genome shotgun (WGS) entry which is preliminary data.</text>
</comment>
<feature type="domain" description="RRM" evidence="8">
    <location>
        <begin position="161"/>
        <end position="246"/>
    </location>
</feature>
<dbReference type="Pfam" id="PF00076">
    <property type="entry name" value="RRM_1"/>
    <property type="match status" value="2"/>
</dbReference>
<dbReference type="GO" id="GO:0005634">
    <property type="term" value="C:nucleus"/>
    <property type="evidence" value="ECO:0007669"/>
    <property type="project" value="UniProtKB-SubCell"/>
</dbReference>
<accession>A0A6A0A600</accession>
<reference evidence="9 10" key="1">
    <citation type="submission" date="2020-02" db="EMBL/GenBank/DDBJ databases">
        <title>Draft genome sequence of Haematococcus lacustris strain NIES-144.</title>
        <authorList>
            <person name="Morimoto D."/>
            <person name="Nakagawa S."/>
            <person name="Yoshida T."/>
            <person name="Sawayama S."/>
        </authorList>
    </citation>
    <scope>NUCLEOTIDE SEQUENCE [LARGE SCALE GENOMIC DNA]</scope>
    <source>
        <strain evidence="9 10">NIES-144</strain>
    </source>
</reference>
<feature type="region of interest" description="Disordered" evidence="7">
    <location>
        <begin position="100"/>
        <end position="154"/>
    </location>
</feature>
<keyword evidence="3" id="KW-0677">Repeat</keyword>
<dbReference type="GO" id="GO:0003729">
    <property type="term" value="F:mRNA binding"/>
    <property type="evidence" value="ECO:0007669"/>
    <property type="project" value="TreeGrafter"/>
</dbReference>
<dbReference type="AlphaFoldDB" id="A0A6A0A600"/>
<keyword evidence="5" id="KW-0539">Nucleus</keyword>
<proteinExistence type="predicted"/>
<dbReference type="EMBL" id="BLLF01003685">
    <property type="protein sequence ID" value="GFH27949.1"/>
    <property type="molecule type" value="Genomic_DNA"/>
</dbReference>
<keyword evidence="2" id="KW-0507">mRNA processing</keyword>
<keyword evidence="10" id="KW-1185">Reference proteome</keyword>
<evidence type="ECO:0000256" key="7">
    <source>
        <dbReference type="SAM" id="MobiDB-lite"/>
    </source>
</evidence>
<dbReference type="GO" id="GO:0005737">
    <property type="term" value="C:cytoplasm"/>
    <property type="evidence" value="ECO:0007669"/>
    <property type="project" value="TreeGrafter"/>
</dbReference>
<evidence type="ECO:0000256" key="2">
    <source>
        <dbReference type="ARBA" id="ARBA00022664"/>
    </source>
</evidence>
<dbReference type="InterPro" id="IPR000504">
    <property type="entry name" value="RRM_dom"/>
</dbReference>
<dbReference type="GO" id="GO:0006397">
    <property type="term" value="P:mRNA processing"/>
    <property type="evidence" value="ECO:0007669"/>
    <property type="project" value="UniProtKB-KW"/>
</dbReference>
<dbReference type="InterPro" id="IPR012677">
    <property type="entry name" value="Nucleotide-bd_a/b_plait_sf"/>
</dbReference>
<evidence type="ECO:0000256" key="3">
    <source>
        <dbReference type="ARBA" id="ARBA00022737"/>
    </source>
</evidence>
<feature type="compositionally biased region" description="Gly residues" evidence="7">
    <location>
        <begin position="135"/>
        <end position="147"/>
    </location>
</feature>
<keyword evidence="4 6" id="KW-0694">RNA-binding</keyword>
<evidence type="ECO:0000313" key="10">
    <source>
        <dbReference type="Proteomes" id="UP000485058"/>
    </source>
</evidence>
<dbReference type="Proteomes" id="UP000485058">
    <property type="component" value="Unassembled WGS sequence"/>
</dbReference>
<name>A0A6A0A600_HAELA</name>
<feature type="domain" description="RRM" evidence="8">
    <location>
        <begin position="41"/>
        <end position="100"/>
    </location>
</feature>
<dbReference type="PANTHER" id="PTHR23003">
    <property type="entry name" value="RNA RECOGNITION MOTIF RRM DOMAIN CONTAINING PROTEIN"/>
    <property type="match status" value="1"/>
</dbReference>
<evidence type="ECO:0000256" key="6">
    <source>
        <dbReference type="PROSITE-ProRule" id="PRU00176"/>
    </source>
</evidence>